<name>A0A8S5NXA2_9CAUD</name>
<dbReference type="EMBL" id="BK015283">
    <property type="protein sequence ID" value="DAD99385.1"/>
    <property type="molecule type" value="Genomic_DNA"/>
</dbReference>
<accession>A0A8S5NXA2</accession>
<dbReference type="InterPro" id="IPR010877">
    <property type="entry name" value="Phage_Mu_Gp46"/>
</dbReference>
<reference evidence="1" key="1">
    <citation type="journal article" date="2021" name="Proc. Natl. Acad. Sci. U.S.A.">
        <title>A Catalog of Tens of Thousands of Viruses from Human Metagenomes Reveals Hidden Associations with Chronic Diseases.</title>
        <authorList>
            <person name="Tisza M.J."/>
            <person name="Buck C.B."/>
        </authorList>
    </citation>
    <scope>NUCLEOTIDE SEQUENCE</scope>
    <source>
        <strain evidence="1">CtrBM8</strain>
    </source>
</reference>
<protein>
    <recommendedName>
        <fullName evidence="2">Phage protein GP46</fullName>
    </recommendedName>
</protein>
<proteinExistence type="predicted"/>
<evidence type="ECO:0000313" key="1">
    <source>
        <dbReference type="EMBL" id="DAD99385.1"/>
    </source>
</evidence>
<sequence>MDSGKTIRLENWTDIRELVAMSIGTDKGRWWADPTFGSELWILKEEGKLDGTSAGKVRSCILESLAWLKTDSLARSIECTAERTGKNEIRYAVTVIQPDGSSVFIKDVWYGIG</sequence>
<dbReference type="Pfam" id="PF07409">
    <property type="entry name" value="GP46"/>
    <property type="match status" value="1"/>
</dbReference>
<evidence type="ECO:0008006" key="2">
    <source>
        <dbReference type="Google" id="ProtNLM"/>
    </source>
</evidence>
<organism evidence="1">
    <name type="scientific">Myoviridae sp. ctrBM8</name>
    <dbReference type="NCBI Taxonomy" id="2825178"/>
    <lineage>
        <taxon>Viruses</taxon>
        <taxon>Duplodnaviria</taxon>
        <taxon>Heunggongvirae</taxon>
        <taxon>Uroviricota</taxon>
        <taxon>Caudoviricetes</taxon>
    </lineage>
</organism>